<organism evidence="1 2">
    <name type="scientific">Amycolatopsis coloradensis</name>
    <dbReference type="NCBI Taxonomy" id="76021"/>
    <lineage>
        <taxon>Bacteria</taxon>
        <taxon>Bacillati</taxon>
        <taxon>Actinomycetota</taxon>
        <taxon>Actinomycetes</taxon>
        <taxon>Pseudonocardiales</taxon>
        <taxon>Pseudonocardiaceae</taxon>
        <taxon>Amycolatopsis</taxon>
    </lineage>
</organism>
<protein>
    <submittedName>
        <fullName evidence="1">Uncharacterized protein</fullName>
    </submittedName>
</protein>
<comment type="caution">
    <text evidence="1">The sequence shown here is derived from an EMBL/GenBank/DDBJ whole genome shotgun (WGS) entry which is preliminary data.</text>
</comment>
<accession>A0A1R0KU98</accession>
<gene>
    <name evidence="1" type="ORF">BS329_15700</name>
</gene>
<name>A0A1R0KU98_9PSEU</name>
<dbReference type="AlphaFoldDB" id="A0A1R0KU98"/>
<reference evidence="1 2" key="1">
    <citation type="submission" date="2016-01" db="EMBL/GenBank/DDBJ databases">
        <title>Amycolatopsis coloradensis genome sequencing and assembly.</title>
        <authorList>
            <person name="Mayilraj S."/>
        </authorList>
    </citation>
    <scope>NUCLEOTIDE SEQUENCE [LARGE SCALE GENOMIC DNA]</scope>
    <source>
        <strain evidence="1 2">DSM 44225</strain>
    </source>
</reference>
<dbReference type="RefSeq" id="WP_076161384.1">
    <property type="nucleotide sequence ID" value="NZ_MQUQ01000007.1"/>
</dbReference>
<proteinExistence type="predicted"/>
<evidence type="ECO:0000313" key="2">
    <source>
        <dbReference type="Proteomes" id="UP000187486"/>
    </source>
</evidence>
<sequence>MRTFPDATPADEQTRVVICGTLNAAPAPLLYEPAESPALELPASGCCSIGSSGTFRFPETQASGLSIDLDQQLLGTSACSRAEIRHHGGIPWLPGEDVGRQDVVVLAVLAWAQGRPRSRIGRATAVRPSSSRMVT</sequence>
<keyword evidence="2" id="KW-1185">Reference proteome</keyword>
<dbReference type="Proteomes" id="UP000187486">
    <property type="component" value="Unassembled WGS sequence"/>
</dbReference>
<evidence type="ECO:0000313" key="1">
    <source>
        <dbReference type="EMBL" id="OLZ51707.1"/>
    </source>
</evidence>
<dbReference type="EMBL" id="MQUQ01000007">
    <property type="protein sequence ID" value="OLZ51707.1"/>
    <property type="molecule type" value="Genomic_DNA"/>
</dbReference>